<evidence type="ECO:0000313" key="1">
    <source>
        <dbReference type="EMBL" id="EGG12598.1"/>
    </source>
</evidence>
<dbReference type="GO" id="GO:0005737">
    <property type="term" value="C:cytoplasm"/>
    <property type="evidence" value="ECO:0007669"/>
    <property type="project" value="TreeGrafter"/>
</dbReference>
<proteinExistence type="predicted"/>
<dbReference type="HOGENOM" id="CLU_1875869_0_0_1"/>
<dbReference type="Proteomes" id="UP000001072">
    <property type="component" value="Unassembled WGS sequence"/>
</dbReference>
<dbReference type="GeneID" id="18931518"/>
<dbReference type="InterPro" id="IPR022036">
    <property type="entry name" value="DUF3605"/>
</dbReference>
<dbReference type="eggNOG" id="ENOG502R2PN">
    <property type="taxonomic scope" value="Eukaryota"/>
</dbReference>
<accession>F4R3B4</accession>
<reference evidence="2" key="1">
    <citation type="journal article" date="2011" name="Proc. Natl. Acad. Sci. U.S.A.">
        <title>Obligate biotrophy features unraveled by the genomic analysis of rust fungi.</title>
        <authorList>
            <person name="Duplessis S."/>
            <person name="Cuomo C.A."/>
            <person name="Lin Y.-C."/>
            <person name="Aerts A."/>
            <person name="Tisserant E."/>
            <person name="Veneault-Fourrey C."/>
            <person name="Joly D.L."/>
            <person name="Hacquard S."/>
            <person name="Amselem J."/>
            <person name="Cantarel B.L."/>
            <person name="Chiu R."/>
            <person name="Coutinho P.M."/>
            <person name="Feau N."/>
            <person name="Field M."/>
            <person name="Frey P."/>
            <person name="Gelhaye E."/>
            <person name="Goldberg J."/>
            <person name="Grabherr M.G."/>
            <person name="Kodira C.D."/>
            <person name="Kohler A."/>
            <person name="Kuees U."/>
            <person name="Lindquist E.A."/>
            <person name="Lucas S.M."/>
            <person name="Mago R."/>
            <person name="Mauceli E."/>
            <person name="Morin E."/>
            <person name="Murat C."/>
            <person name="Pangilinan J.L."/>
            <person name="Park R."/>
            <person name="Pearson M."/>
            <person name="Quesneville H."/>
            <person name="Rouhier N."/>
            <person name="Sakthikumar S."/>
            <person name="Salamov A.A."/>
            <person name="Schmutz J."/>
            <person name="Selles B."/>
            <person name="Shapiro H."/>
            <person name="Tanguay P."/>
            <person name="Tuskan G.A."/>
            <person name="Henrissat B."/>
            <person name="Van de Peer Y."/>
            <person name="Rouze P."/>
            <person name="Ellis J.G."/>
            <person name="Dodds P.N."/>
            <person name="Schein J.E."/>
            <person name="Zhong S."/>
            <person name="Hamelin R.C."/>
            <person name="Grigoriev I.V."/>
            <person name="Szabo L.J."/>
            <person name="Martin F."/>
        </authorList>
    </citation>
    <scope>NUCLEOTIDE SEQUENCE [LARGE SCALE GENOMIC DNA]</scope>
    <source>
        <strain evidence="2">98AG31 / pathotype 3-4-7</strain>
    </source>
</reference>
<dbReference type="Pfam" id="PF12239">
    <property type="entry name" value="DUF3605"/>
    <property type="match status" value="1"/>
</dbReference>
<dbReference type="InParanoid" id="F4R3B4"/>
<dbReference type="PANTHER" id="PTHR35020">
    <property type="entry name" value="N-ACETYLGLUCOSAMINE-INDUCED PROTEIN 1"/>
    <property type="match status" value="1"/>
</dbReference>
<keyword evidence="2" id="KW-1185">Reference proteome</keyword>
<dbReference type="VEuPathDB" id="FungiDB:MELLADRAFT_70387"/>
<dbReference type="RefSeq" id="XP_007403536.1">
    <property type="nucleotide sequence ID" value="XM_007403474.1"/>
</dbReference>
<sequence>MDYKVIKNEWPYAIDHGYQHMIVWSRLKLLNPGLSKSPTQWHLALEQGLSGFVNLSEGMKRRLHSFNLLNKLKSSDSDDNLDHHSNPLAIEMIKFIKNRWFGYEDLMWFLNPVQLQSCPDLPHFHVFVKTQGWSEW</sequence>
<dbReference type="PANTHER" id="PTHR35020:SF2">
    <property type="entry name" value="N-ACETYLGLUCOSAMINE-INDUCED PROTEIN 1"/>
    <property type="match status" value="1"/>
</dbReference>
<name>F4R3B4_MELLP</name>
<gene>
    <name evidence="1" type="ORF">MELLADRAFT_70387</name>
</gene>
<dbReference type="KEGG" id="mlr:MELLADRAFT_70387"/>
<dbReference type="GO" id="GO:0006044">
    <property type="term" value="P:N-acetylglucosamine metabolic process"/>
    <property type="evidence" value="ECO:0007669"/>
    <property type="project" value="TreeGrafter"/>
</dbReference>
<dbReference type="AlphaFoldDB" id="F4R3B4"/>
<dbReference type="OrthoDB" id="2506056at2759"/>
<protein>
    <submittedName>
        <fullName evidence="1">Uncharacterized protein</fullName>
    </submittedName>
</protein>
<organism evidence="2">
    <name type="scientific">Melampsora larici-populina (strain 98AG31 / pathotype 3-4-7)</name>
    <name type="common">Poplar leaf rust fungus</name>
    <dbReference type="NCBI Taxonomy" id="747676"/>
    <lineage>
        <taxon>Eukaryota</taxon>
        <taxon>Fungi</taxon>
        <taxon>Dikarya</taxon>
        <taxon>Basidiomycota</taxon>
        <taxon>Pucciniomycotina</taxon>
        <taxon>Pucciniomycetes</taxon>
        <taxon>Pucciniales</taxon>
        <taxon>Melampsoraceae</taxon>
        <taxon>Melampsora</taxon>
    </lineage>
</organism>
<evidence type="ECO:0000313" key="2">
    <source>
        <dbReference type="Proteomes" id="UP000001072"/>
    </source>
</evidence>
<dbReference type="EMBL" id="GL883090">
    <property type="protein sequence ID" value="EGG12598.1"/>
    <property type="molecule type" value="Genomic_DNA"/>
</dbReference>